<comment type="caution">
    <text evidence="2">The sequence shown here is derived from an EMBL/GenBank/DDBJ whole genome shotgun (WGS) entry which is preliminary data.</text>
</comment>
<evidence type="ECO:0000313" key="3">
    <source>
        <dbReference type="Proteomes" id="UP000034680"/>
    </source>
</evidence>
<evidence type="ECO:0000259" key="1">
    <source>
        <dbReference type="Pfam" id="PF13460"/>
    </source>
</evidence>
<proteinExistence type="predicted"/>
<dbReference type="PANTHER" id="PTHR14097">
    <property type="entry name" value="OXIDOREDUCTASE HTATIP2"/>
    <property type="match status" value="1"/>
</dbReference>
<dbReference type="OrthoDB" id="3535423at2759"/>
<evidence type="ECO:0000313" key="2">
    <source>
        <dbReference type="EMBL" id="KKY35131.1"/>
    </source>
</evidence>
<feature type="domain" description="NAD(P)-binding" evidence="1">
    <location>
        <begin position="7"/>
        <end position="177"/>
    </location>
</feature>
<dbReference type="Proteomes" id="UP000034680">
    <property type="component" value="Unassembled WGS sequence"/>
</dbReference>
<accession>A0A0G2FM65</accession>
<name>A0A0G2FM65_9PEZI</name>
<dbReference type="Pfam" id="PF13460">
    <property type="entry name" value="NAD_binding_10"/>
    <property type="match status" value="1"/>
</dbReference>
<dbReference type="InterPro" id="IPR036291">
    <property type="entry name" value="NAD(P)-bd_dom_sf"/>
</dbReference>
<reference evidence="2 3" key="2">
    <citation type="submission" date="2015-05" db="EMBL/GenBank/DDBJ databases">
        <authorList>
            <person name="Morales-Cruz A."/>
            <person name="Amrine K.C."/>
            <person name="Cantu D."/>
        </authorList>
    </citation>
    <scope>NUCLEOTIDE SEQUENCE [LARGE SCALE GENOMIC DNA]</scope>
    <source>
        <strain evidence="2">DA912</strain>
    </source>
</reference>
<dbReference type="PANTHER" id="PTHR14097:SF8">
    <property type="entry name" value="NAD(P)-BINDING DOMAIN-CONTAINING PROTEIN"/>
    <property type="match status" value="1"/>
</dbReference>
<dbReference type="InterPro" id="IPR016040">
    <property type="entry name" value="NAD(P)-bd_dom"/>
</dbReference>
<dbReference type="SUPFAM" id="SSF51735">
    <property type="entry name" value="NAD(P)-binding Rossmann-fold domains"/>
    <property type="match status" value="1"/>
</dbReference>
<keyword evidence="3" id="KW-1185">Reference proteome</keyword>
<sequence length="241" mass="26420">MKLVIVGGTGLVATELIRQSLRAREITSVVALARRPVQLGVDAFNTTKFESVVVRDYAQYTDSAKAALAGADACIWTVGITIGRSSTYDFAEVKRVCQDCTMAGLEALREANFAAQKPVKFVYLSGHGISQDFTTKPLIMGEYRTMRGQTEKMVQEFGRDHKEVEVQIVRPGMILSSITSWRALQASMIRASSYITTAVVNIDRAELSAALLDQVMHGFEKEILSNADMVRIGSSVMGKET</sequence>
<dbReference type="Gene3D" id="3.40.50.720">
    <property type="entry name" value="NAD(P)-binding Rossmann-like Domain"/>
    <property type="match status" value="1"/>
</dbReference>
<dbReference type="EMBL" id="LCUC01000172">
    <property type="protein sequence ID" value="KKY35131.1"/>
    <property type="molecule type" value="Genomic_DNA"/>
</dbReference>
<gene>
    <name evidence="2" type="ORF">UCDDA912_g04924</name>
</gene>
<dbReference type="AlphaFoldDB" id="A0A0G2FM65"/>
<organism evidence="2 3">
    <name type="scientific">Diaporthe ampelina</name>
    <dbReference type="NCBI Taxonomy" id="1214573"/>
    <lineage>
        <taxon>Eukaryota</taxon>
        <taxon>Fungi</taxon>
        <taxon>Dikarya</taxon>
        <taxon>Ascomycota</taxon>
        <taxon>Pezizomycotina</taxon>
        <taxon>Sordariomycetes</taxon>
        <taxon>Sordariomycetidae</taxon>
        <taxon>Diaporthales</taxon>
        <taxon>Diaporthaceae</taxon>
        <taxon>Diaporthe</taxon>
    </lineage>
</organism>
<protein>
    <submittedName>
        <fullName evidence="2">Putative nucleoside-diphosphate-sugar epimerase</fullName>
    </submittedName>
</protein>
<reference evidence="2 3" key="1">
    <citation type="submission" date="2015-05" db="EMBL/GenBank/DDBJ databases">
        <title>Distinctive expansion of gene families associated with plant cell wall degradation and secondary metabolism in the genomes of grapevine trunk pathogens.</title>
        <authorList>
            <person name="Lawrence D.P."/>
            <person name="Travadon R."/>
            <person name="Rolshausen P.E."/>
            <person name="Baumgartner K."/>
        </authorList>
    </citation>
    <scope>NUCLEOTIDE SEQUENCE [LARGE SCALE GENOMIC DNA]</scope>
    <source>
        <strain evidence="2">DA912</strain>
    </source>
</reference>